<gene>
    <name evidence="9" type="ORF">PHLGIDRAFT_127100</name>
</gene>
<dbReference type="OrthoDB" id="418242at2759"/>
<feature type="compositionally biased region" description="Acidic residues" evidence="7">
    <location>
        <begin position="335"/>
        <end position="347"/>
    </location>
</feature>
<dbReference type="GO" id="GO:0003682">
    <property type="term" value="F:chromatin binding"/>
    <property type="evidence" value="ECO:0007669"/>
    <property type="project" value="TreeGrafter"/>
</dbReference>
<feature type="compositionally biased region" description="Basic and acidic residues" evidence="7">
    <location>
        <begin position="221"/>
        <end position="233"/>
    </location>
</feature>
<dbReference type="Pfam" id="PF12830">
    <property type="entry name" value="Nipped-B_C"/>
    <property type="match status" value="1"/>
</dbReference>
<dbReference type="GO" id="GO:0071169">
    <property type="term" value="P:establishment of protein localization to chromatin"/>
    <property type="evidence" value="ECO:0007669"/>
    <property type="project" value="TreeGrafter"/>
</dbReference>
<keyword evidence="3 6" id="KW-0677">Repeat</keyword>
<feature type="domain" description="Sister chromatid cohesion C-terminal" evidence="8">
    <location>
        <begin position="1594"/>
        <end position="1776"/>
    </location>
</feature>
<evidence type="ECO:0000256" key="7">
    <source>
        <dbReference type="SAM" id="MobiDB-lite"/>
    </source>
</evidence>
<accession>A0A0C3NSQ8</accession>
<dbReference type="PANTHER" id="PTHR21704:SF18">
    <property type="entry name" value="NIPPED-B-LIKE PROTEIN"/>
    <property type="match status" value="1"/>
</dbReference>
<feature type="region of interest" description="Disordered" evidence="7">
    <location>
        <begin position="1"/>
        <end position="25"/>
    </location>
</feature>
<evidence type="ECO:0000256" key="5">
    <source>
        <dbReference type="ARBA" id="ARBA00023306"/>
    </source>
</evidence>
<feature type="compositionally biased region" description="Basic and acidic residues" evidence="7">
    <location>
        <begin position="514"/>
        <end position="530"/>
    </location>
</feature>
<feature type="region of interest" description="Disordered" evidence="7">
    <location>
        <begin position="220"/>
        <end position="302"/>
    </location>
</feature>
<dbReference type="HOGENOM" id="CLU_000655_0_0_1"/>
<dbReference type="EMBL" id="KN840482">
    <property type="protein sequence ID" value="KIP08264.1"/>
    <property type="molecule type" value="Genomic_DNA"/>
</dbReference>
<evidence type="ECO:0000256" key="2">
    <source>
        <dbReference type="ARBA" id="ARBA00009252"/>
    </source>
</evidence>
<evidence type="ECO:0000313" key="10">
    <source>
        <dbReference type="Proteomes" id="UP000053257"/>
    </source>
</evidence>
<keyword evidence="5 6" id="KW-0131">Cell cycle</keyword>
<organism evidence="9 10">
    <name type="scientific">Phlebiopsis gigantea (strain 11061_1 CR5-6)</name>
    <name type="common">White-rot fungus</name>
    <name type="synonym">Peniophora gigantea</name>
    <dbReference type="NCBI Taxonomy" id="745531"/>
    <lineage>
        <taxon>Eukaryota</taxon>
        <taxon>Fungi</taxon>
        <taxon>Dikarya</taxon>
        <taxon>Basidiomycota</taxon>
        <taxon>Agaricomycotina</taxon>
        <taxon>Agaricomycetes</taxon>
        <taxon>Polyporales</taxon>
        <taxon>Phanerochaetaceae</taxon>
        <taxon>Phlebiopsis</taxon>
    </lineage>
</organism>
<dbReference type="InterPro" id="IPR011989">
    <property type="entry name" value="ARM-like"/>
</dbReference>
<dbReference type="InterPro" id="IPR016024">
    <property type="entry name" value="ARM-type_fold"/>
</dbReference>
<dbReference type="InterPro" id="IPR026003">
    <property type="entry name" value="Cohesin_HEAT"/>
</dbReference>
<feature type="compositionally biased region" description="Polar residues" evidence="7">
    <location>
        <begin position="278"/>
        <end position="295"/>
    </location>
</feature>
<keyword evidence="10" id="KW-1185">Reference proteome</keyword>
<dbReference type="GO" id="GO:0140588">
    <property type="term" value="P:chromatin looping"/>
    <property type="evidence" value="ECO:0007669"/>
    <property type="project" value="InterPro"/>
</dbReference>
<sequence length="1922" mass="213381">MNGEWYYSQQQQQNGRRQYLPTTPQNRAPVDAVHDAHSLLAAYPFASATPSSHVARHLSGLSLTATAPSYYIQPTFYSQPSSAPTYSSQLSEYSQELSHLASPNTPYNDGGYWEAERNNAVRYLGEQAPIYDYGHSNQWNHSYASPSSYQTTPFAHSVFQRTTPSAAYPTPPPAMNAASSSLAMALQEPIPKKKPAPKVHRAEDSNRFFNDFLSQQTAELKAPKAEIKPLEKTPRRHPKSHTEGSPDPLTLGPSTPHGSRKRKAAQALESPSLKRSENGFTSLTPRTAEARSTPSRAAVTPTHRVKMEPYIAMPPIPKAYETPSSKLKGKMRADSDEDLGGFGEESDASPTKWRPGRITDSVKSSARRATGDRDDRVPLDKLRCLLEDIFEAEDSLPPDLDPTDLPPDWFSPLTVESSSPLLTLSIVRKLTSQITKVARPTKRMRQGTRDGGPSQPLSRSKGLGELETASLARLLRILERTVKAGEDLDPFGTSRLYATSAPKSPSKKSKSKPAKADERRSKSKTPHPEGDGEAEDLPAEAELTNADLTGLIRTLELAKDSVYAADCCLALLSGERLTKQLYSEELITACLSTIKNQLSKVVYAFVEASSEMPSQCSPLLRHTVHSPATECSQERRLIAETFHAVTSVLPRITQLITAETMAMSESIIIQAVYIAIGPFFVVDSTTDSKGREKKDSAVLNTLGPSAMRGLRLEALSLIRSIFANHEDQRSWIIEEILSSLIKLSDSKQKAGQFRLRDGRSIRTVSALLLQLVQTSAHDVRVEAEILRDARVQALALRRQESTSDAKPSFLDEKDMEELRLYTSGLDSATRAARTIIAFLTQRSGKTKTTKNSNEAEYRAIFDNLVGDLLTVLFWPEWPAASILLGVASKFMISSLDDVQTSNQNENNAAKTMALDHLGVIAARLRSCIIRKKTHDSTRLGLKPIEEISTYLDKEGLDMLLDAHKDLSAYLSTRANEDQAYSSARELVVVMVGEDLAKAVKQCAKQLEDVPEESSRQDLLRFSEELKDALQSIWQGKVADVFDSSVSQEEALRMDRLAETVGITQGLRHYFNPILNVILQSLDAPPVFMRTKALKALGQILSSDPTILGQENVRRAIESHLLDSSPAVRDAAVELIGKYVVESPHLAGNYYNQIAERIADTGLGVRKRVIKLLKSIYSVTEDSKRQANICQRMIRRMMDEDDTVKELACKTVEELWFQDAPVTMSGHDKTQLLRKVSIIMAVSENFKDRNSPLEELLHKIIAEKSDSERALLHRRYTEICECLIDGLVDASDLPGFTVISCVRTIYLFTSAYPAVLSASNATTLLPYLKNASTPEDQAIADYLLRIFRTSIPHLPKTAKTFGQELQVALQPMILKHSGTSGVSGLQETVACLCTVVQHLTLEFKRLVSLLRSCSSRLLSFAKTPIDKISAQETRALTVLILIVALLCEHCNFDQLRTDGSPVTDDTLPEIRENLAAVTPGPVNDYIYAIFLRLYDKFSEGTLRTRILQCLGFLFRAQPALLTADTSSRIMDDIFSSSDEEARGRLLRIMQEFLVSEAEKHASLQKEKVSKKLPAQKVDMEELVGNTDGFAESGVSSAIIQRYLNPILTAALSQTTQIQAPAVDILTFTIRQGLAHPLQCFPVVVALETSPNNVLSGRASTLHGLLHAKHTSLLNARFAVSARASFEYQKKSSRSPVCGYRMTPNPTALLHRWYSLVRDKRATRQDFLRSLVKVFDVEMTKTSQDDVHFVRYMAENFSAFDYKTQEEVLTVLKYLTSVLSTSGMQLVETLSPAHLLKQLHESTQPEATPSNPDPIPLSQEEFTERAPLIRSSIIIAIIMLLKAHLKTLYGISEEKCAKWVIGKKTTVGDRQATKRHEKALIWDRLPFAVSPLLSSQDLTSQRDKFLEIWSEDGVTGEPEEDVFE</sequence>
<dbReference type="GO" id="GO:0010468">
    <property type="term" value="P:regulation of gene expression"/>
    <property type="evidence" value="ECO:0007669"/>
    <property type="project" value="InterPro"/>
</dbReference>
<dbReference type="PANTHER" id="PTHR21704">
    <property type="entry name" value="NIPPED-B-LIKE PROTEIN DELANGIN SCC2-RELATED"/>
    <property type="match status" value="1"/>
</dbReference>
<feature type="region of interest" description="Disordered" evidence="7">
    <location>
        <begin position="316"/>
        <end position="374"/>
    </location>
</feature>
<dbReference type="GO" id="GO:1990414">
    <property type="term" value="P:replication-born double-strand break repair via sister chromatid exchange"/>
    <property type="evidence" value="ECO:0007669"/>
    <property type="project" value="TreeGrafter"/>
</dbReference>
<evidence type="ECO:0000256" key="6">
    <source>
        <dbReference type="RuleBase" id="RU364107"/>
    </source>
</evidence>
<feature type="region of interest" description="Disordered" evidence="7">
    <location>
        <begin position="489"/>
        <end position="540"/>
    </location>
</feature>
<protein>
    <recommendedName>
        <fullName evidence="6">Sister chromatid cohesion protein</fullName>
    </recommendedName>
</protein>
<dbReference type="GO" id="GO:0061775">
    <property type="term" value="F:cohesin loader activity"/>
    <property type="evidence" value="ECO:0007669"/>
    <property type="project" value="InterPro"/>
</dbReference>
<comment type="subcellular location">
    <subcellularLocation>
        <location evidence="1 6">Nucleus</location>
    </subcellularLocation>
</comment>
<keyword evidence="4 6" id="KW-0539">Nucleus</keyword>
<feature type="compositionally biased region" description="Polar residues" evidence="7">
    <location>
        <begin position="14"/>
        <end position="25"/>
    </location>
</feature>
<dbReference type="GO" id="GO:0034087">
    <property type="term" value="P:establishment of mitotic sister chromatid cohesion"/>
    <property type="evidence" value="ECO:0007669"/>
    <property type="project" value="TreeGrafter"/>
</dbReference>
<evidence type="ECO:0000259" key="8">
    <source>
        <dbReference type="Pfam" id="PF12830"/>
    </source>
</evidence>
<dbReference type="InterPro" id="IPR033031">
    <property type="entry name" value="Scc2/Nipped-B"/>
</dbReference>
<feature type="region of interest" description="Disordered" evidence="7">
    <location>
        <begin position="436"/>
        <end position="464"/>
    </location>
</feature>
<evidence type="ECO:0000313" key="9">
    <source>
        <dbReference type="EMBL" id="KIP08264.1"/>
    </source>
</evidence>
<dbReference type="Pfam" id="PF12765">
    <property type="entry name" value="Cohesin_HEAT"/>
    <property type="match status" value="1"/>
</dbReference>
<dbReference type="CDD" id="cd23958">
    <property type="entry name" value="SCC2"/>
    <property type="match status" value="1"/>
</dbReference>
<evidence type="ECO:0000256" key="4">
    <source>
        <dbReference type="ARBA" id="ARBA00023242"/>
    </source>
</evidence>
<name>A0A0C3NSQ8_PHLG1</name>
<dbReference type="Proteomes" id="UP000053257">
    <property type="component" value="Unassembled WGS sequence"/>
</dbReference>
<dbReference type="SUPFAM" id="SSF48371">
    <property type="entry name" value="ARM repeat"/>
    <property type="match status" value="1"/>
</dbReference>
<comment type="similarity">
    <text evidence="2 6">Belongs to the SCC2/Nipped-B family.</text>
</comment>
<reference evidence="9 10" key="1">
    <citation type="journal article" date="2014" name="PLoS Genet.">
        <title>Analysis of the Phlebiopsis gigantea genome, transcriptome and secretome provides insight into its pioneer colonization strategies of wood.</title>
        <authorList>
            <person name="Hori C."/>
            <person name="Ishida T."/>
            <person name="Igarashi K."/>
            <person name="Samejima M."/>
            <person name="Suzuki H."/>
            <person name="Master E."/>
            <person name="Ferreira P."/>
            <person name="Ruiz-Duenas F.J."/>
            <person name="Held B."/>
            <person name="Canessa P."/>
            <person name="Larrondo L.F."/>
            <person name="Schmoll M."/>
            <person name="Druzhinina I.S."/>
            <person name="Kubicek C.P."/>
            <person name="Gaskell J.A."/>
            <person name="Kersten P."/>
            <person name="St John F."/>
            <person name="Glasner J."/>
            <person name="Sabat G."/>
            <person name="Splinter BonDurant S."/>
            <person name="Syed K."/>
            <person name="Yadav J."/>
            <person name="Mgbeahuruike A.C."/>
            <person name="Kovalchuk A."/>
            <person name="Asiegbu F.O."/>
            <person name="Lackner G."/>
            <person name="Hoffmeister D."/>
            <person name="Rencoret J."/>
            <person name="Gutierrez A."/>
            <person name="Sun H."/>
            <person name="Lindquist E."/>
            <person name="Barry K."/>
            <person name="Riley R."/>
            <person name="Grigoriev I.V."/>
            <person name="Henrissat B."/>
            <person name="Kues U."/>
            <person name="Berka R.M."/>
            <person name="Martinez A.T."/>
            <person name="Covert S.F."/>
            <person name="Blanchette R.A."/>
            <person name="Cullen D."/>
        </authorList>
    </citation>
    <scope>NUCLEOTIDE SEQUENCE [LARGE SCALE GENOMIC DNA]</scope>
    <source>
        <strain evidence="9 10">11061_1 CR5-6</strain>
    </source>
</reference>
<dbReference type="Gene3D" id="1.25.10.10">
    <property type="entry name" value="Leucine-rich Repeat Variant"/>
    <property type="match status" value="1"/>
</dbReference>
<dbReference type="InterPro" id="IPR024986">
    <property type="entry name" value="Nipped-B_C"/>
</dbReference>
<dbReference type="GO" id="GO:0090694">
    <property type="term" value="C:Scc2-Scc4 cohesin loading complex"/>
    <property type="evidence" value="ECO:0007669"/>
    <property type="project" value="TreeGrafter"/>
</dbReference>
<evidence type="ECO:0000256" key="1">
    <source>
        <dbReference type="ARBA" id="ARBA00004123"/>
    </source>
</evidence>
<dbReference type="STRING" id="745531.A0A0C3NSQ8"/>
<proteinExistence type="inferred from homology"/>
<evidence type="ECO:0000256" key="3">
    <source>
        <dbReference type="ARBA" id="ARBA00022737"/>
    </source>
</evidence>